<dbReference type="Gene3D" id="2.30.30.40">
    <property type="entry name" value="SH3 Domains"/>
    <property type="match status" value="1"/>
</dbReference>
<dbReference type="AlphaFoldDB" id="A0A845L460"/>
<organism evidence="2 3">
    <name type="scientific">Heliomicrobium undosum</name>
    <dbReference type="NCBI Taxonomy" id="121734"/>
    <lineage>
        <taxon>Bacteria</taxon>
        <taxon>Bacillati</taxon>
        <taxon>Bacillota</taxon>
        <taxon>Clostridia</taxon>
        <taxon>Eubacteriales</taxon>
        <taxon>Heliobacteriaceae</taxon>
        <taxon>Heliomicrobium</taxon>
    </lineage>
</organism>
<keyword evidence="3" id="KW-1185">Reference proteome</keyword>
<name>A0A845L460_9FIRM</name>
<dbReference type="GO" id="GO:0007165">
    <property type="term" value="P:signal transduction"/>
    <property type="evidence" value="ECO:0007669"/>
    <property type="project" value="InterPro"/>
</dbReference>
<dbReference type="SMART" id="SM00260">
    <property type="entry name" value="CheW"/>
    <property type="match status" value="1"/>
</dbReference>
<dbReference type="InterPro" id="IPR002545">
    <property type="entry name" value="CheW-lke_dom"/>
</dbReference>
<dbReference type="GO" id="GO:0005829">
    <property type="term" value="C:cytosol"/>
    <property type="evidence" value="ECO:0007669"/>
    <property type="project" value="TreeGrafter"/>
</dbReference>
<dbReference type="RefSeq" id="WP_161258329.1">
    <property type="nucleotide sequence ID" value="NZ_WXEY01000008.1"/>
</dbReference>
<proteinExistence type="predicted"/>
<reference evidence="2 3" key="1">
    <citation type="submission" date="2020-01" db="EMBL/GenBank/DDBJ databases">
        <title>Whole-genome sequence of Heliobacterium undosum DSM 13378.</title>
        <authorList>
            <person name="Kyndt J.A."/>
            <person name="Meyer T.E."/>
        </authorList>
    </citation>
    <scope>NUCLEOTIDE SEQUENCE [LARGE SCALE GENOMIC DNA]</scope>
    <source>
        <strain evidence="2 3">DSM 13378</strain>
    </source>
</reference>
<feature type="domain" description="CheW-like" evidence="1">
    <location>
        <begin position="2"/>
        <end position="142"/>
    </location>
</feature>
<evidence type="ECO:0000259" key="1">
    <source>
        <dbReference type="PROSITE" id="PS50851"/>
    </source>
</evidence>
<dbReference type="InterPro" id="IPR036061">
    <property type="entry name" value="CheW-like_dom_sf"/>
</dbReference>
<gene>
    <name evidence="2" type="ORF">GTO91_09610</name>
</gene>
<evidence type="ECO:0000313" key="3">
    <source>
        <dbReference type="Proteomes" id="UP000463470"/>
    </source>
</evidence>
<dbReference type="EMBL" id="WXEY01000008">
    <property type="protein sequence ID" value="MZP29959.1"/>
    <property type="molecule type" value="Genomic_DNA"/>
</dbReference>
<dbReference type="InterPro" id="IPR039315">
    <property type="entry name" value="CheW"/>
</dbReference>
<dbReference type="PANTHER" id="PTHR22617">
    <property type="entry name" value="CHEMOTAXIS SENSOR HISTIDINE KINASE-RELATED"/>
    <property type="match status" value="1"/>
</dbReference>
<accession>A0A845L460</accession>
<dbReference type="GO" id="GO:0006935">
    <property type="term" value="P:chemotaxis"/>
    <property type="evidence" value="ECO:0007669"/>
    <property type="project" value="InterPro"/>
</dbReference>
<dbReference type="Pfam" id="PF01584">
    <property type="entry name" value="CheW"/>
    <property type="match status" value="1"/>
</dbReference>
<dbReference type="PROSITE" id="PS50851">
    <property type="entry name" value="CHEW"/>
    <property type="match status" value="1"/>
</dbReference>
<evidence type="ECO:0000313" key="2">
    <source>
        <dbReference type="EMBL" id="MZP29959.1"/>
    </source>
</evidence>
<dbReference type="SUPFAM" id="SSF50341">
    <property type="entry name" value="CheW-like"/>
    <property type="match status" value="1"/>
</dbReference>
<dbReference type="Proteomes" id="UP000463470">
    <property type="component" value="Unassembled WGS sequence"/>
</dbReference>
<protein>
    <submittedName>
        <fullName evidence="2">Chemotaxis protein CheW</fullName>
    </submittedName>
</protein>
<comment type="caution">
    <text evidence="2">The sequence shown here is derived from an EMBL/GenBank/DDBJ whole genome shotgun (WGS) entry which is preliminary data.</text>
</comment>
<sequence length="142" mass="15730">MSGKVLTFYLDGALFGLDIHTVKEIQRNVECTPIPDSPLHIVGLFNMRGQVVTLLNLARLLKIGGISEQERFVCIVLKPRAGMTDLIGFPIDRPGAVVDIDPDSAEQPPANMDGDLTRFVKEVVKLQNELLMVLDPDVIYQM</sequence>
<dbReference type="Gene3D" id="2.40.50.180">
    <property type="entry name" value="CheA-289, Domain 4"/>
    <property type="match status" value="1"/>
</dbReference>
<dbReference type="OrthoDB" id="9794382at2"/>
<dbReference type="PANTHER" id="PTHR22617:SF23">
    <property type="entry name" value="CHEMOTAXIS PROTEIN CHEW"/>
    <property type="match status" value="1"/>
</dbReference>